<evidence type="ECO:0000313" key="2">
    <source>
        <dbReference type="EMBL" id="AIO00502.1"/>
    </source>
</evidence>
<dbReference type="VEuPathDB" id="TriTrypDB:LPMP_302790"/>
<feature type="transmembrane region" description="Helical" evidence="1">
    <location>
        <begin position="20"/>
        <end position="42"/>
    </location>
</feature>
<dbReference type="VEuPathDB" id="TriTrypDB:LPAL13_300032500"/>
<dbReference type="Proteomes" id="UP000063063">
    <property type="component" value="Chromosome 30"/>
</dbReference>
<dbReference type="KEGG" id="lpan:LPMP_302790"/>
<dbReference type="GeneID" id="22577332"/>
<dbReference type="RefSeq" id="XP_010701302.1">
    <property type="nucleotide sequence ID" value="XM_010703000.1"/>
</dbReference>
<reference evidence="2 3" key="1">
    <citation type="journal article" date="2015" name="Sci. Rep.">
        <title>The genome of Leishmania panamensis: insights into genomics of the L. (Viannia) subgenus.</title>
        <authorList>
            <person name="Llanes A."/>
            <person name="Restrepo C.M."/>
            <person name="Vecchio G.D."/>
            <person name="Anguizola F.J."/>
            <person name="Lleonart R."/>
        </authorList>
    </citation>
    <scope>NUCLEOTIDE SEQUENCE [LARGE SCALE GENOMIC DNA]</scope>
    <source>
        <strain evidence="2 3">MHOM/PA/94/PSC-1</strain>
    </source>
</reference>
<sequence>MPATVKRPLWSLLLPQTYTSRVHALAFHAPTILFMISVCAIVSKQSHYRSNLADEDPKTYDRIDRRAYVALPDGRMALVYPIVDTQTSLTRTVMSFMDAVNPLP</sequence>
<evidence type="ECO:0000313" key="3">
    <source>
        <dbReference type="Proteomes" id="UP000063063"/>
    </source>
</evidence>
<keyword evidence="1" id="KW-0812">Transmembrane</keyword>
<keyword evidence="1" id="KW-1133">Transmembrane helix</keyword>
<keyword evidence="1" id="KW-0472">Membrane</keyword>
<name>A0A088SFB3_LEIPA</name>
<proteinExistence type="predicted"/>
<gene>
    <name evidence="2" type="ORF">LPMP_302790</name>
</gene>
<dbReference type="AlphaFoldDB" id="A0A088SFB3"/>
<organism evidence="2 3">
    <name type="scientific">Leishmania panamensis</name>
    <dbReference type="NCBI Taxonomy" id="5679"/>
    <lineage>
        <taxon>Eukaryota</taxon>
        <taxon>Discoba</taxon>
        <taxon>Euglenozoa</taxon>
        <taxon>Kinetoplastea</taxon>
        <taxon>Metakinetoplastina</taxon>
        <taxon>Trypanosomatida</taxon>
        <taxon>Trypanosomatidae</taxon>
        <taxon>Leishmaniinae</taxon>
        <taxon>Leishmania</taxon>
        <taxon>Leishmania guyanensis species complex</taxon>
    </lineage>
</organism>
<accession>A0A088SFB3</accession>
<dbReference type="eggNOG" id="ENOG502S5MC">
    <property type="taxonomic scope" value="Eukaryota"/>
</dbReference>
<dbReference type="OrthoDB" id="268860at2759"/>
<dbReference type="EMBL" id="CP009399">
    <property type="protein sequence ID" value="AIO00502.1"/>
    <property type="molecule type" value="Genomic_DNA"/>
</dbReference>
<protein>
    <submittedName>
        <fullName evidence="2">Uncharacterized protein</fullName>
    </submittedName>
</protein>
<keyword evidence="3" id="KW-1185">Reference proteome</keyword>
<evidence type="ECO:0000256" key="1">
    <source>
        <dbReference type="SAM" id="Phobius"/>
    </source>
</evidence>